<keyword evidence="3" id="KW-1185">Reference proteome</keyword>
<proteinExistence type="predicted"/>
<feature type="transmembrane region" description="Helical" evidence="1">
    <location>
        <begin position="7"/>
        <end position="29"/>
    </location>
</feature>
<organism evidence="2 3">
    <name type="scientific">Enterococcus florum</name>
    <dbReference type="NCBI Taxonomy" id="2480627"/>
    <lineage>
        <taxon>Bacteria</taxon>
        <taxon>Bacillati</taxon>
        <taxon>Bacillota</taxon>
        <taxon>Bacilli</taxon>
        <taxon>Lactobacillales</taxon>
        <taxon>Enterococcaceae</taxon>
        <taxon>Enterococcus</taxon>
    </lineage>
</organism>
<dbReference type="EMBL" id="BJCC01000013">
    <property type="protein sequence ID" value="GCF93766.1"/>
    <property type="molecule type" value="Genomic_DNA"/>
</dbReference>
<reference evidence="3" key="1">
    <citation type="submission" date="2019-02" db="EMBL/GenBank/DDBJ databases">
        <title>Draft genome sequence of Enterococcus sp. Gos25-1.</title>
        <authorList>
            <person name="Tanaka N."/>
            <person name="Shiwa Y."/>
            <person name="Fujita N."/>
        </authorList>
    </citation>
    <scope>NUCLEOTIDE SEQUENCE [LARGE SCALE GENOMIC DNA]</scope>
    <source>
        <strain evidence="3">Gos25-1</strain>
    </source>
</reference>
<dbReference type="Proteomes" id="UP000290567">
    <property type="component" value="Unassembled WGS sequence"/>
</dbReference>
<evidence type="ECO:0000313" key="2">
    <source>
        <dbReference type="EMBL" id="GCF93766.1"/>
    </source>
</evidence>
<keyword evidence="1" id="KW-0812">Transmembrane</keyword>
<name>A0A4P5P8B4_9ENTE</name>
<dbReference type="AlphaFoldDB" id="A0A4P5P8B4"/>
<gene>
    <name evidence="2" type="ORF">NRIC_16570</name>
</gene>
<comment type="caution">
    <text evidence="2">The sequence shown here is derived from an EMBL/GenBank/DDBJ whole genome shotgun (WGS) entry which is preliminary data.</text>
</comment>
<keyword evidence="1" id="KW-1133">Transmembrane helix</keyword>
<evidence type="ECO:0000313" key="3">
    <source>
        <dbReference type="Proteomes" id="UP000290567"/>
    </source>
</evidence>
<evidence type="ECO:0000256" key="1">
    <source>
        <dbReference type="SAM" id="Phobius"/>
    </source>
</evidence>
<protein>
    <submittedName>
        <fullName evidence="2">Peptidase</fullName>
    </submittedName>
</protein>
<keyword evidence="1" id="KW-0472">Membrane</keyword>
<sequence>MGRAKEFGQGLAVGALMGFAGGVVGTYWFHKQQNMSPDDILTQVKKAFLAEGPIEGSWISFETKPMRKFAIKMNGVEGGITRLEDGKLVSYEFLADAKTGAVLTIDRLTV</sequence>
<accession>A0A4P5P8B4</accession>